<comment type="caution">
    <text evidence="2">The sequence shown here is derived from an EMBL/GenBank/DDBJ whole genome shotgun (WGS) entry which is preliminary data.</text>
</comment>
<keyword evidence="3" id="KW-1185">Reference proteome</keyword>
<proteinExistence type="predicted"/>
<sequence>MSHINQYAIRAIGSSKKRCIVAGCQFEYNMHILLLLLYSILFIYLLYRLTRRSVPLTITETALAFLFKVALGCLYGYIYLHYYNGDDTWDFHQHSLRELQKLKHEPLRYFTDLLPTRSFADAGGAFWKGLYIYIHSLEFDSITKLLSIANIFSGSNYYINVVFFNFILFWGHYWLFSLLVKEFPQKRKPLLLLIFFFPPLVFWLSGIRGDGLVLFFLALLLVHFRRWLYEQKKWSVLYCIIGMAGIVVYRNQVLFILIPALLAWFVTIKYNRKPVATFCCTYVIGGLLFFASAWVSPAKNLPGVIVSAQQSFFQLHGTSFALDSLQPTVNSFVRVLPQALSHTFVRPTVLEAKGALQIMTAVEIMAFCLLVLLAIIKRDIHSKQTLQKPLILFCLAFGVTLYIFIGYVVPFPGAIVRYKAIPELLLLCVMVTSTNWSLPGKISKKLYI</sequence>
<keyword evidence="1" id="KW-0812">Transmembrane</keyword>
<reference evidence="3" key="1">
    <citation type="submission" date="2016-04" db="EMBL/GenBank/DDBJ databases">
        <authorList>
            <person name="Chen L."/>
            <person name="Zhuang W."/>
            <person name="Wang G."/>
        </authorList>
    </citation>
    <scope>NUCLEOTIDE SEQUENCE [LARGE SCALE GENOMIC DNA]</scope>
    <source>
        <strain evidence="3">17621</strain>
    </source>
</reference>
<feature type="transmembrane region" description="Helical" evidence="1">
    <location>
        <begin position="61"/>
        <end position="80"/>
    </location>
</feature>
<feature type="transmembrane region" description="Helical" evidence="1">
    <location>
        <begin position="190"/>
        <end position="223"/>
    </location>
</feature>
<feature type="transmembrane region" description="Helical" evidence="1">
    <location>
        <begin position="388"/>
        <end position="408"/>
    </location>
</feature>
<organism evidence="2 3">
    <name type="scientific">Niastella yeongjuensis</name>
    <dbReference type="NCBI Taxonomy" id="354355"/>
    <lineage>
        <taxon>Bacteria</taxon>
        <taxon>Pseudomonadati</taxon>
        <taxon>Bacteroidota</taxon>
        <taxon>Chitinophagia</taxon>
        <taxon>Chitinophagales</taxon>
        <taxon>Chitinophagaceae</taxon>
        <taxon>Niastella</taxon>
    </lineage>
</organism>
<feature type="transmembrane region" description="Helical" evidence="1">
    <location>
        <begin position="235"/>
        <end position="268"/>
    </location>
</feature>
<keyword evidence="1" id="KW-0472">Membrane</keyword>
<dbReference type="STRING" id="354355.SAMN05660816_06849"/>
<dbReference type="AlphaFoldDB" id="A0A1V9F047"/>
<evidence type="ECO:0000313" key="2">
    <source>
        <dbReference type="EMBL" id="OQP51730.1"/>
    </source>
</evidence>
<feature type="transmembrane region" description="Helical" evidence="1">
    <location>
        <begin position="275"/>
        <end position="295"/>
    </location>
</feature>
<protein>
    <recommendedName>
        <fullName evidence="4">Glycosyltransferase RgtA/B/C/D-like domain-containing protein</fullName>
    </recommendedName>
</protein>
<evidence type="ECO:0008006" key="4">
    <source>
        <dbReference type="Google" id="ProtNLM"/>
    </source>
</evidence>
<gene>
    <name evidence="2" type="ORF">A4H97_26320</name>
</gene>
<dbReference type="Proteomes" id="UP000192610">
    <property type="component" value="Unassembled WGS sequence"/>
</dbReference>
<name>A0A1V9F047_9BACT</name>
<dbReference type="EMBL" id="LVXG01000010">
    <property type="protein sequence ID" value="OQP51730.1"/>
    <property type="molecule type" value="Genomic_DNA"/>
</dbReference>
<evidence type="ECO:0000256" key="1">
    <source>
        <dbReference type="SAM" id="Phobius"/>
    </source>
</evidence>
<feature type="transmembrane region" description="Helical" evidence="1">
    <location>
        <begin position="420"/>
        <end position="438"/>
    </location>
</feature>
<keyword evidence="1" id="KW-1133">Transmembrane helix</keyword>
<accession>A0A1V9F047</accession>
<evidence type="ECO:0000313" key="3">
    <source>
        <dbReference type="Proteomes" id="UP000192610"/>
    </source>
</evidence>
<feature type="transmembrane region" description="Helical" evidence="1">
    <location>
        <begin position="354"/>
        <end position="376"/>
    </location>
</feature>
<feature type="transmembrane region" description="Helical" evidence="1">
    <location>
        <begin position="30"/>
        <end position="49"/>
    </location>
</feature>
<feature type="transmembrane region" description="Helical" evidence="1">
    <location>
        <begin position="157"/>
        <end position="178"/>
    </location>
</feature>